<accession>A0AAW5F0Y4</accession>
<dbReference type="Pfam" id="PF12788">
    <property type="entry name" value="YmaF"/>
    <property type="match status" value="1"/>
</dbReference>
<reference evidence="1" key="1">
    <citation type="journal article" date="2022" name="Cell Host Microbe">
        <title>Colonization of the live biotherapeutic product VE303 and modulation of the microbiota and metabolites in healthy volunteers.</title>
        <authorList>
            <person name="Dsouza M."/>
            <person name="Menon R."/>
            <person name="Crossette E."/>
            <person name="Bhattarai S.K."/>
            <person name="Schneider J."/>
            <person name="Kim Y.G."/>
            <person name="Reddy S."/>
            <person name="Caballero S."/>
            <person name="Felix C."/>
            <person name="Cornacchione L."/>
            <person name="Hendrickson J."/>
            <person name="Watson A.R."/>
            <person name="Minot S.S."/>
            <person name="Greenfield N."/>
            <person name="Schopf L."/>
            <person name="Szabady R."/>
            <person name="Patarroyo J."/>
            <person name="Smith W."/>
            <person name="Harrison P."/>
            <person name="Kuijper E.J."/>
            <person name="Kelly C.P."/>
            <person name="Olle B."/>
            <person name="Bobilev D."/>
            <person name="Silber J.L."/>
            <person name="Bucci V."/>
            <person name="Roberts B."/>
            <person name="Faith J."/>
            <person name="Norman J.M."/>
        </authorList>
    </citation>
    <scope>NUCLEOTIDE SEQUENCE</scope>
    <source>
        <strain evidence="1">VE303-04</strain>
    </source>
</reference>
<evidence type="ECO:0000313" key="2">
    <source>
        <dbReference type="Proteomes" id="UP001203136"/>
    </source>
</evidence>
<dbReference type="AlphaFoldDB" id="A0AAW5F0Y4"/>
<protein>
    <submittedName>
        <fullName evidence="1">YmaF family protein</fullName>
    </submittedName>
</protein>
<dbReference type="RefSeq" id="WP_004462257.1">
    <property type="nucleotide sequence ID" value="NZ_BAABZD010000004.1"/>
</dbReference>
<sequence length="118" mass="13035">MGNFNAESAGHNNRPIQHVHEVIGSTFIAERCNDPHNHRIAAVSGKAIPFMDSHVHNITFRTDSYDGHYHEFCGTSSPAIPVGDGRHVHFAKAYTSYADGHAHEFRLASLINDPISEC</sequence>
<comment type="caution">
    <text evidence="1">The sequence shown here is derived from an EMBL/GenBank/DDBJ whole genome shotgun (WGS) entry which is preliminary data.</text>
</comment>
<dbReference type="EMBL" id="JAINVB010000001">
    <property type="protein sequence ID" value="MCK0085702.1"/>
    <property type="molecule type" value="Genomic_DNA"/>
</dbReference>
<gene>
    <name evidence="1" type="ORF">K5I21_07435</name>
</gene>
<dbReference type="Proteomes" id="UP001203136">
    <property type="component" value="Unassembled WGS sequence"/>
</dbReference>
<name>A0AAW5F0Y4_CLOSY</name>
<proteinExistence type="predicted"/>
<evidence type="ECO:0000313" key="1">
    <source>
        <dbReference type="EMBL" id="MCK0085702.1"/>
    </source>
</evidence>
<dbReference type="InterPro" id="IPR024307">
    <property type="entry name" value="YmaF"/>
</dbReference>
<organism evidence="1 2">
    <name type="scientific">Clostridium symbiosum</name>
    <name type="common">Bacteroides symbiosus</name>
    <dbReference type="NCBI Taxonomy" id="1512"/>
    <lineage>
        <taxon>Bacteria</taxon>
        <taxon>Bacillati</taxon>
        <taxon>Bacillota</taxon>
        <taxon>Clostridia</taxon>
        <taxon>Lachnospirales</taxon>
        <taxon>Lachnospiraceae</taxon>
        <taxon>Otoolea</taxon>
    </lineage>
</organism>